<evidence type="ECO:0000313" key="2">
    <source>
        <dbReference type="EMBL" id="KAF2399096.1"/>
    </source>
</evidence>
<accession>A0A6G1HTA3</accession>
<proteinExistence type="predicted"/>
<reference evidence="2" key="1">
    <citation type="journal article" date="2020" name="Stud. Mycol.">
        <title>101 Dothideomycetes genomes: a test case for predicting lifestyles and emergence of pathogens.</title>
        <authorList>
            <person name="Haridas S."/>
            <person name="Albert R."/>
            <person name="Binder M."/>
            <person name="Bloem J."/>
            <person name="Labutti K."/>
            <person name="Salamov A."/>
            <person name="Andreopoulos B."/>
            <person name="Baker S."/>
            <person name="Barry K."/>
            <person name="Bills G."/>
            <person name="Bluhm B."/>
            <person name="Cannon C."/>
            <person name="Castanera R."/>
            <person name="Culley D."/>
            <person name="Daum C."/>
            <person name="Ezra D."/>
            <person name="Gonzalez J."/>
            <person name="Henrissat B."/>
            <person name="Kuo A."/>
            <person name="Liang C."/>
            <person name="Lipzen A."/>
            <person name="Lutzoni F."/>
            <person name="Magnuson J."/>
            <person name="Mondo S."/>
            <person name="Nolan M."/>
            <person name="Ohm R."/>
            <person name="Pangilinan J."/>
            <person name="Park H.-J."/>
            <person name="Ramirez L."/>
            <person name="Alfaro M."/>
            <person name="Sun H."/>
            <person name="Tritt A."/>
            <person name="Yoshinaga Y."/>
            <person name="Zwiers L.-H."/>
            <person name="Turgeon B."/>
            <person name="Goodwin S."/>
            <person name="Spatafora J."/>
            <person name="Crous P."/>
            <person name="Grigoriev I."/>
        </authorList>
    </citation>
    <scope>NUCLEOTIDE SEQUENCE</scope>
    <source>
        <strain evidence="2">CBS 262.69</strain>
    </source>
</reference>
<protein>
    <submittedName>
        <fullName evidence="2">Uncharacterized protein</fullName>
    </submittedName>
</protein>
<evidence type="ECO:0000256" key="1">
    <source>
        <dbReference type="SAM" id="MobiDB-lite"/>
    </source>
</evidence>
<evidence type="ECO:0000313" key="3">
    <source>
        <dbReference type="Proteomes" id="UP000799640"/>
    </source>
</evidence>
<dbReference type="Proteomes" id="UP000799640">
    <property type="component" value="Unassembled WGS sequence"/>
</dbReference>
<keyword evidence="3" id="KW-1185">Reference proteome</keyword>
<organism evidence="2 3">
    <name type="scientific">Trichodelitschia bisporula</name>
    <dbReference type="NCBI Taxonomy" id="703511"/>
    <lineage>
        <taxon>Eukaryota</taxon>
        <taxon>Fungi</taxon>
        <taxon>Dikarya</taxon>
        <taxon>Ascomycota</taxon>
        <taxon>Pezizomycotina</taxon>
        <taxon>Dothideomycetes</taxon>
        <taxon>Dothideomycetes incertae sedis</taxon>
        <taxon>Phaeotrichales</taxon>
        <taxon>Phaeotrichaceae</taxon>
        <taxon>Trichodelitschia</taxon>
    </lineage>
</organism>
<gene>
    <name evidence="2" type="ORF">EJ06DRAFT_70556</name>
</gene>
<feature type="region of interest" description="Disordered" evidence="1">
    <location>
        <begin position="124"/>
        <end position="153"/>
    </location>
</feature>
<dbReference type="EMBL" id="ML996698">
    <property type="protein sequence ID" value="KAF2399096.1"/>
    <property type="molecule type" value="Genomic_DNA"/>
</dbReference>
<name>A0A6G1HTA3_9PEZI</name>
<dbReference type="AlphaFoldDB" id="A0A6G1HTA3"/>
<sequence length="153" mass="16250">MVLAGAFQSKSVGLRFGLDRLHRGITINGTRSSLPRSGRSVRMAIPRAAWPVPASRSVGASEHAVLVVLCNIRRQGAPHTACCACRPVPLLPACASYVKTSCIPHPPRTPYLPTSQQSRINTTALARPQRRGNPTDHGIPEGSKLGKVSGTQG</sequence>